<comment type="caution">
    <text evidence="2">The sequence shown here is derived from an EMBL/GenBank/DDBJ whole genome shotgun (WGS) entry which is preliminary data.</text>
</comment>
<dbReference type="AlphaFoldDB" id="A0A8H7V939"/>
<accession>A0A8H7V939</accession>
<keyword evidence="3" id="KW-1185">Reference proteome</keyword>
<reference evidence="2" key="1">
    <citation type="submission" date="2020-12" db="EMBL/GenBank/DDBJ databases">
        <title>Metabolic potential, ecology and presence of endohyphal bacteria is reflected in genomic diversity of Mucoromycotina.</title>
        <authorList>
            <person name="Muszewska A."/>
            <person name="Okrasinska A."/>
            <person name="Steczkiewicz K."/>
            <person name="Drgas O."/>
            <person name="Orlowska M."/>
            <person name="Perlinska-Lenart U."/>
            <person name="Aleksandrzak-Piekarczyk T."/>
            <person name="Szatraj K."/>
            <person name="Zielenkiewicz U."/>
            <person name="Pilsyk S."/>
            <person name="Malc E."/>
            <person name="Mieczkowski P."/>
            <person name="Kruszewska J.S."/>
            <person name="Biernat P."/>
            <person name="Pawlowska J."/>
        </authorList>
    </citation>
    <scope>NUCLEOTIDE SEQUENCE</scope>
    <source>
        <strain evidence="2">CBS 226.32</strain>
    </source>
</reference>
<feature type="domain" description="F-box" evidence="1">
    <location>
        <begin position="1"/>
        <end position="44"/>
    </location>
</feature>
<dbReference type="InterPro" id="IPR036047">
    <property type="entry name" value="F-box-like_dom_sf"/>
</dbReference>
<organism evidence="2 3">
    <name type="scientific">Mucor plumbeus</name>
    <dbReference type="NCBI Taxonomy" id="97098"/>
    <lineage>
        <taxon>Eukaryota</taxon>
        <taxon>Fungi</taxon>
        <taxon>Fungi incertae sedis</taxon>
        <taxon>Mucoromycota</taxon>
        <taxon>Mucoromycotina</taxon>
        <taxon>Mucoromycetes</taxon>
        <taxon>Mucorales</taxon>
        <taxon>Mucorineae</taxon>
        <taxon>Mucoraceae</taxon>
        <taxon>Mucor</taxon>
    </lineage>
</organism>
<evidence type="ECO:0000259" key="1">
    <source>
        <dbReference type="PROSITE" id="PS50181"/>
    </source>
</evidence>
<dbReference type="SUPFAM" id="SSF81383">
    <property type="entry name" value="F-box domain"/>
    <property type="match status" value="1"/>
</dbReference>
<dbReference type="InterPro" id="IPR032675">
    <property type="entry name" value="LRR_dom_sf"/>
</dbReference>
<evidence type="ECO:0000313" key="2">
    <source>
        <dbReference type="EMBL" id="KAG2205749.1"/>
    </source>
</evidence>
<dbReference type="EMBL" id="JAEPRC010000167">
    <property type="protein sequence ID" value="KAG2205749.1"/>
    <property type="molecule type" value="Genomic_DNA"/>
</dbReference>
<dbReference type="Pfam" id="PF12937">
    <property type="entry name" value="F-box-like"/>
    <property type="match status" value="1"/>
</dbReference>
<name>A0A8H7V939_9FUNG</name>
<dbReference type="OrthoDB" id="2247793at2759"/>
<dbReference type="SUPFAM" id="SSF52047">
    <property type="entry name" value="RNI-like"/>
    <property type="match status" value="1"/>
</dbReference>
<proteinExistence type="predicted"/>
<sequence>MESLPKETFLLIQSYIDIQTKLQCLVVSRKWYDWVKSDSLYNKLTFDNEKRLERAIRYLYHQKCKKSVKELEIRSVYLSALLMTTLPDAFPNLKRLTIVPFDNADEDQFAPDDFNLLSFDLSIQKWKTLEKITETHYLPITVSLLKSPVPINLTSINITYAWDSSYSEATESSYVENYFKVQSLIKYLYNAPLLSYLDLTNIFITLKDMENLHANTPNLKTLRLNKMLLCLHTEIESVIDDIYIDSTKNGVTVEQKAANIKDITLSTMDSVASGDELNDAAIIKWLEYSGKKYSGLNSFCFHRAMDDTTSPTGFTLENHLALACRNWNHLKSYDTNICPLSIEILKEFDDYNVQLNHLGISGNRVTLEEQLLFVQVSDQAKHLNSLKIRYSNDSFLHQNGPNHKWISIMSAFRNLHTLNVSSRVEQSEYEIDMLPMVLREVPTLKNFAIGRMLANVKVKNTPMLTQPTQLEHLTITRCGITNDKELSNCNAIVNNIISLSPNLNTFVFETDGYYENRLNNCAKKKRKNMALELNFEHQEHLKNLEVNFEESQYFKLYKSNEKSQWYFQKQFYVGQPYLKVTNFKKISGLPHGKRLYTKIKLCNSKYLMINSKRFALSEFAKTF</sequence>
<protein>
    <recommendedName>
        <fullName evidence="1">F-box domain-containing protein</fullName>
    </recommendedName>
</protein>
<gene>
    <name evidence="2" type="ORF">INT46_001520</name>
</gene>
<dbReference type="Gene3D" id="3.80.10.10">
    <property type="entry name" value="Ribonuclease Inhibitor"/>
    <property type="match status" value="2"/>
</dbReference>
<dbReference type="Proteomes" id="UP000650833">
    <property type="component" value="Unassembled WGS sequence"/>
</dbReference>
<dbReference type="PROSITE" id="PS50181">
    <property type="entry name" value="FBOX"/>
    <property type="match status" value="1"/>
</dbReference>
<dbReference type="InterPro" id="IPR001810">
    <property type="entry name" value="F-box_dom"/>
</dbReference>
<evidence type="ECO:0000313" key="3">
    <source>
        <dbReference type="Proteomes" id="UP000650833"/>
    </source>
</evidence>